<proteinExistence type="predicted"/>
<evidence type="ECO:0000313" key="2">
    <source>
        <dbReference type="Proteomes" id="UP000708805"/>
    </source>
</evidence>
<sequence length="249" mass="28139">MTNTSVPLYQPLNTLKPVADNIWIADGGIICMDALFAKIPFSTRMTIVRLSDGSLWCHSPIAPDEQLLRQIDSLGEVRHLVSPNYIHYAHIGAWKKRYPQAAAWASPNVRQRAAKQKITVCFDKDLADTAPKDWSADIAQHIFGGSKVMQEAVFFHRASKTLILTDLIENFETDKMNWFWRSVMKLAGNTDPDGKAPIDMRATFTDRVAARASLAAIKAWQPEKIILAHGRCYWENGAAELERAFRWLD</sequence>
<evidence type="ECO:0000313" key="1">
    <source>
        <dbReference type="EMBL" id="MBS9340968.1"/>
    </source>
</evidence>
<reference evidence="1" key="1">
    <citation type="submission" date="2021-04" db="EMBL/GenBank/DDBJ databases">
        <title>Genomic characterization of endocarditis-associated Neisseria elongata subsp. nitroreducens.</title>
        <authorList>
            <person name="Schorner M."/>
            <person name="Passarelli-Araujo H."/>
            <person name="Scheffer M."/>
            <person name="Barazzetti F."/>
            <person name="Martins J."/>
            <person name="Machado H."/>
            <person name="Palmeiro J."/>
            <person name="Bazzo M."/>
        </authorList>
    </citation>
    <scope>NUCLEOTIDE SEQUENCE</scope>
    <source>
        <strain evidence="1">Nel_M001</strain>
    </source>
</reference>
<dbReference type="InterPro" id="IPR036866">
    <property type="entry name" value="RibonucZ/Hydroxyglut_hydro"/>
</dbReference>
<dbReference type="SUPFAM" id="SSF56281">
    <property type="entry name" value="Metallo-hydrolase/oxidoreductase"/>
    <property type="match status" value="1"/>
</dbReference>
<dbReference type="PANTHER" id="PTHR33835:SF1">
    <property type="entry name" value="METALLO-BETA-LACTAMASE DOMAIN-CONTAINING PROTEIN"/>
    <property type="match status" value="1"/>
</dbReference>
<dbReference type="AlphaFoldDB" id="A0A9X1CZZ3"/>
<name>A0A9X1CZZ3_NEIEL</name>
<accession>A0A9X1CZZ3</accession>
<dbReference type="Pfam" id="PF14234">
    <property type="entry name" value="DUF4336"/>
    <property type="match status" value="1"/>
</dbReference>
<comment type="caution">
    <text evidence="1">The sequence shown here is derived from an EMBL/GenBank/DDBJ whole genome shotgun (WGS) entry which is preliminary data.</text>
</comment>
<dbReference type="RefSeq" id="WP_214038135.1">
    <property type="nucleotide sequence ID" value="NZ_JAGJWT010000008.1"/>
</dbReference>
<dbReference type="PANTHER" id="PTHR33835">
    <property type="entry name" value="YALI0C07656P"/>
    <property type="match status" value="1"/>
</dbReference>
<dbReference type="InterPro" id="IPR025638">
    <property type="entry name" value="DUF4336"/>
</dbReference>
<organism evidence="1 2">
    <name type="scientific">Neisseria elongata subsp. nitroreducens</name>
    <dbReference type="NCBI Taxonomy" id="90367"/>
    <lineage>
        <taxon>Bacteria</taxon>
        <taxon>Pseudomonadati</taxon>
        <taxon>Pseudomonadota</taxon>
        <taxon>Betaproteobacteria</taxon>
        <taxon>Neisseriales</taxon>
        <taxon>Neisseriaceae</taxon>
        <taxon>Neisseria</taxon>
    </lineage>
</organism>
<dbReference type="Proteomes" id="UP000708805">
    <property type="component" value="Unassembled WGS sequence"/>
</dbReference>
<protein>
    <submittedName>
        <fullName evidence="1">DUF4336 domain-containing protein</fullName>
    </submittedName>
</protein>
<gene>
    <name evidence="1" type="ORF">J8641_09185</name>
</gene>
<dbReference type="EMBL" id="JAGJWT010000008">
    <property type="protein sequence ID" value="MBS9340968.1"/>
    <property type="molecule type" value="Genomic_DNA"/>
</dbReference>